<dbReference type="SUPFAM" id="SSF51126">
    <property type="entry name" value="Pectin lyase-like"/>
    <property type="match status" value="1"/>
</dbReference>
<dbReference type="Gene3D" id="2.160.20.10">
    <property type="entry name" value="Single-stranded right-handed beta-helix, Pectin lyase-like"/>
    <property type="match status" value="1"/>
</dbReference>
<name>A0A3B0CL94_9BACL</name>
<dbReference type="InterPro" id="IPR039448">
    <property type="entry name" value="Beta_helix"/>
</dbReference>
<keyword evidence="4" id="KW-1185">Reference proteome</keyword>
<evidence type="ECO:0000259" key="2">
    <source>
        <dbReference type="Pfam" id="PF13229"/>
    </source>
</evidence>
<gene>
    <name evidence="3" type="ORF">D7M11_03845</name>
</gene>
<sequence>MSTHGNESDMQSGGGINLPVSGPDTGLKLSRRKLLTALGVAGAAAATAEMLGLGGVVLGSGGTDGVTDNVYGNGPKKHHPKLLNASFVISVTIAELRQLTVPEEDEVYYVSDSGKEGCFYYDSADSSSLDNTGTVLVSTGGARFKRIVAGNEMNVSWFGAAGDGITDDAPAIQAAIDAVPAGGGTLIIPSTASFYALASQGIILENRNHIAILSSGATLRFKDGTPDIQNRDMKFSNMLMKNCRHIRLEGLVLNGNLSGRQAHSGAESFHSCLSLVKCEDVQIRHCAFTEGMTDGIYVSGIYSGPASTGSVAVSKQILIDFCVLTYCRRNNISIVAADGVTVSNCRISDAGKIQGTAPKAGVDIEPNKGWYGSCQNIVLRNNTIENNEGTYGVTVGGSGSQNVVVDGNRIAKNKTGLNFNNNADAADNTNVLVTHNTFSGNITGMRMVRKNVDTISGNLFIDNTSIGLVMYTLIDGLLITGNKFVRNASYGISGGYPAASSENNILSVIISDNVFLDNVSESTASSGGVSVRLYMRDAASVAIFNNNTQFNSPGAVYKMKGVSIDKDCNARATGNTSWNLYDNDKPHDRFVGAGNYAVVAAAPMP</sequence>
<proteinExistence type="predicted"/>
<dbReference type="RefSeq" id="WP_120745845.1">
    <property type="nucleotide sequence ID" value="NZ_RBAH01000002.1"/>
</dbReference>
<reference evidence="3 4" key="1">
    <citation type="journal article" date="2007" name="Int. J. Syst. Evol. Microbiol.">
        <title>Paenibacillus ginsengarvi sp. nov., isolated from soil from ginseng cultivation.</title>
        <authorList>
            <person name="Yoon M.H."/>
            <person name="Ten L.N."/>
            <person name="Im W.T."/>
        </authorList>
    </citation>
    <scope>NUCLEOTIDE SEQUENCE [LARGE SCALE GENOMIC DNA]</scope>
    <source>
        <strain evidence="3 4">KCTC 13059</strain>
    </source>
</reference>
<evidence type="ECO:0000313" key="3">
    <source>
        <dbReference type="EMBL" id="RKN86153.1"/>
    </source>
</evidence>
<dbReference type="Proteomes" id="UP000282311">
    <property type="component" value="Unassembled WGS sequence"/>
</dbReference>
<organism evidence="3 4">
    <name type="scientific">Paenibacillus ginsengarvi</name>
    <dbReference type="NCBI Taxonomy" id="400777"/>
    <lineage>
        <taxon>Bacteria</taxon>
        <taxon>Bacillati</taxon>
        <taxon>Bacillota</taxon>
        <taxon>Bacilli</taxon>
        <taxon>Bacillales</taxon>
        <taxon>Paenibacillaceae</taxon>
        <taxon>Paenibacillus</taxon>
    </lineage>
</organism>
<feature type="domain" description="Right handed beta helix" evidence="2">
    <location>
        <begin position="275"/>
        <end position="445"/>
    </location>
</feature>
<dbReference type="InterPro" id="IPR006311">
    <property type="entry name" value="TAT_signal"/>
</dbReference>
<evidence type="ECO:0000313" key="4">
    <source>
        <dbReference type="Proteomes" id="UP000282311"/>
    </source>
</evidence>
<dbReference type="PROSITE" id="PS51318">
    <property type="entry name" value="TAT"/>
    <property type="match status" value="1"/>
</dbReference>
<comment type="caution">
    <text evidence="3">The sequence shown here is derived from an EMBL/GenBank/DDBJ whole genome shotgun (WGS) entry which is preliminary data.</text>
</comment>
<evidence type="ECO:0000256" key="1">
    <source>
        <dbReference type="SAM" id="MobiDB-lite"/>
    </source>
</evidence>
<dbReference type="InterPro" id="IPR011050">
    <property type="entry name" value="Pectin_lyase_fold/virulence"/>
</dbReference>
<dbReference type="OrthoDB" id="2488735at2"/>
<dbReference type="EMBL" id="RBAH01000002">
    <property type="protein sequence ID" value="RKN86153.1"/>
    <property type="molecule type" value="Genomic_DNA"/>
</dbReference>
<dbReference type="SMART" id="SM00710">
    <property type="entry name" value="PbH1"/>
    <property type="match status" value="8"/>
</dbReference>
<dbReference type="InterPro" id="IPR012334">
    <property type="entry name" value="Pectin_lyas_fold"/>
</dbReference>
<feature type="region of interest" description="Disordered" evidence="1">
    <location>
        <begin position="1"/>
        <end position="21"/>
    </location>
</feature>
<dbReference type="AlphaFoldDB" id="A0A3B0CL94"/>
<dbReference type="Pfam" id="PF13229">
    <property type="entry name" value="Beta_helix"/>
    <property type="match status" value="1"/>
</dbReference>
<protein>
    <recommendedName>
        <fullName evidence="2">Right handed beta helix domain-containing protein</fullName>
    </recommendedName>
</protein>
<accession>A0A3B0CL94</accession>
<feature type="compositionally biased region" description="Polar residues" evidence="1">
    <location>
        <begin position="1"/>
        <end position="11"/>
    </location>
</feature>
<dbReference type="InterPro" id="IPR006626">
    <property type="entry name" value="PbH1"/>
</dbReference>